<dbReference type="GeneID" id="63833456"/>
<reference evidence="2" key="1">
    <citation type="journal article" date="2020" name="Phytopathology">
        <title>Genome sequence of the chestnut blight fungus Cryphonectria parasitica EP155: A fundamental resource for an archetypical invasive plant pathogen.</title>
        <authorList>
            <person name="Crouch J.A."/>
            <person name="Dawe A."/>
            <person name="Aerts A."/>
            <person name="Barry K."/>
            <person name="Churchill A.C.L."/>
            <person name="Grimwood J."/>
            <person name="Hillman B."/>
            <person name="Milgroom M.G."/>
            <person name="Pangilinan J."/>
            <person name="Smith M."/>
            <person name="Salamov A."/>
            <person name="Schmutz J."/>
            <person name="Yadav J."/>
            <person name="Grigoriev I.V."/>
            <person name="Nuss D."/>
        </authorList>
    </citation>
    <scope>NUCLEOTIDE SEQUENCE</scope>
    <source>
        <strain evidence="2">EP155</strain>
    </source>
</reference>
<dbReference type="RefSeq" id="XP_040781572.1">
    <property type="nucleotide sequence ID" value="XM_040916327.1"/>
</dbReference>
<dbReference type="Pfam" id="PF03732">
    <property type="entry name" value="Retrotrans_gag"/>
    <property type="match status" value="1"/>
</dbReference>
<comment type="caution">
    <text evidence="2">The sequence shown here is derived from an EMBL/GenBank/DDBJ whole genome shotgun (WGS) entry which is preliminary data.</text>
</comment>
<name>A0A9P4YC26_CRYP1</name>
<evidence type="ECO:0000313" key="2">
    <source>
        <dbReference type="EMBL" id="KAF3770611.1"/>
    </source>
</evidence>
<dbReference type="OrthoDB" id="4769838at2759"/>
<evidence type="ECO:0000313" key="3">
    <source>
        <dbReference type="Proteomes" id="UP000803844"/>
    </source>
</evidence>
<protein>
    <recommendedName>
        <fullName evidence="1">Retrotransposon gag domain-containing protein</fullName>
    </recommendedName>
</protein>
<proteinExistence type="predicted"/>
<accession>A0A9P4YC26</accession>
<gene>
    <name evidence="2" type="ORF">M406DRAFT_245392</name>
</gene>
<feature type="non-terminal residue" evidence="2">
    <location>
        <position position="1"/>
    </location>
</feature>
<dbReference type="Proteomes" id="UP000803844">
    <property type="component" value="Unassembled WGS sequence"/>
</dbReference>
<sequence>QSTKNIFNSFKSFEKALKETFEDPNKECIIAQQLMNLKQTKSASAYIIRFK</sequence>
<feature type="domain" description="Retrotransposon gag" evidence="1">
    <location>
        <begin position="4"/>
        <end position="51"/>
    </location>
</feature>
<dbReference type="EMBL" id="MU032344">
    <property type="protein sequence ID" value="KAF3770611.1"/>
    <property type="molecule type" value="Genomic_DNA"/>
</dbReference>
<dbReference type="AlphaFoldDB" id="A0A9P4YC26"/>
<dbReference type="InterPro" id="IPR005162">
    <property type="entry name" value="Retrotrans_gag_dom"/>
</dbReference>
<keyword evidence="3" id="KW-1185">Reference proteome</keyword>
<evidence type="ECO:0000259" key="1">
    <source>
        <dbReference type="Pfam" id="PF03732"/>
    </source>
</evidence>
<organism evidence="2 3">
    <name type="scientific">Cryphonectria parasitica (strain ATCC 38755 / EP155)</name>
    <dbReference type="NCBI Taxonomy" id="660469"/>
    <lineage>
        <taxon>Eukaryota</taxon>
        <taxon>Fungi</taxon>
        <taxon>Dikarya</taxon>
        <taxon>Ascomycota</taxon>
        <taxon>Pezizomycotina</taxon>
        <taxon>Sordariomycetes</taxon>
        <taxon>Sordariomycetidae</taxon>
        <taxon>Diaporthales</taxon>
        <taxon>Cryphonectriaceae</taxon>
        <taxon>Cryphonectria-Endothia species complex</taxon>
        <taxon>Cryphonectria</taxon>
    </lineage>
</organism>